<dbReference type="Proteomes" id="UP000015101">
    <property type="component" value="Unassembled WGS sequence"/>
</dbReference>
<dbReference type="EMBL" id="AMQM01007451">
    <property type="status" value="NOT_ANNOTATED_CDS"/>
    <property type="molecule type" value="Genomic_DNA"/>
</dbReference>
<dbReference type="InterPro" id="IPR040330">
    <property type="entry name" value="LYRM1"/>
</dbReference>
<organism evidence="4 5">
    <name type="scientific">Helobdella robusta</name>
    <name type="common">Californian leech</name>
    <dbReference type="NCBI Taxonomy" id="6412"/>
    <lineage>
        <taxon>Eukaryota</taxon>
        <taxon>Metazoa</taxon>
        <taxon>Spiralia</taxon>
        <taxon>Lophotrochozoa</taxon>
        <taxon>Annelida</taxon>
        <taxon>Clitellata</taxon>
        <taxon>Hirudinea</taxon>
        <taxon>Rhynchobdellida</taxon>
        <taxon>Glossiphoniidae</taxon>
        <taxon>Helobdella</taxon>
    </lineage>
</organism>
<dbReference type="PANTHER" id="PTHR14273">
    <property type="entry name" value="LYR MOTIF-CONTAINING PROTEIN 1"/>
    <property type="match status" value="1"/>
</dbReference>
<accession>T1G774</accession>
<reference evidence="5" key="1">
    <citation type="submission" date="2012-12" db="EMBL/GenBank/DDBJ databases">
        <authorList>
            <person name="Hellsten U."/>
            <person name="Grimwood J."/>
            <person name="Chapman J.A."/>
            <person name="Shapiro H."/>
            <person name="Aerts A."/>
            <person name="Otillar R.P."/>
            <person name="Terry A.Y."/>
            <person name="Boore J.L."/>
            <person name="Simakov O."/>
            <person name="Marletaz F."/>
            <person name="Cho S.-J."/>
            <person name="Edsinger-Gonzales E."/>
            <person name="Havlak P."/>
            <person name="Kuo D.-H."/>
            <person name="Larsson T."/>
            <person name="Lv J."/>
            <person name="Arendt D."/>
            <person name="Savage R."/>
            <person name="Osoegawa K."/>
            <person name="de Jong P."/>
            <person name="Lindberg D.R."/>
            <person name="Seaver E.C."/>
            <person name="Weisblat D.A."/>
            <person name="Putnam N.H."/>
            <person name="Grigoriev I.V."/>
            <person name="Rokhsar D.S."/>
        </authorList>
    </citation>
    <scope>NUCLEOTIDE SEQUENCE</scope>
</reference>
<evidence type="ECO:0000313" key="4">
    <source>
        <dbReference type="EnsemblMetazoa" id="HelroP88926"/>
    </source>
</evidence>
<evidence type="ECO:0000313" key="3">
    <source>
        <dbReference type="EMBL" id="ESN93298.1"/>
    </source>
</evidence>
<evidence type="ECO:0000313" key="5">
    <source>
        <dbReference type="Proteomes" id="UP000015101"/>
    </source>
</evidence>
<reference evidence="4" key="3">
    <citation type="submission" date="2015-06" db="UniProtKB">
        <authorList>
            <consortium name="EnsemblMetazoa"/>
        </authorList>
    </citation>
    <scope>IDENTIFICATION</scope>
</reference>
<evidence type="ECO:0000259" key="2">
    <source>
        <dbReference type="Pfam" id="PF05347"/>
    </source>
</evidence>
<dbReference type="PANTHER" id="PTHR14273:SF0">
    <property type="entry name" value="LYR MOTIF-CONTAINING PROTEIN 1"/>
    <property type="match status" value="1"/>
</dbReference>
<dbReference type="InterPro" id="IPR008011">
    <property type="entry name" value="Complex1_LYR_dom"/>
</dbReference>
<dbReference type="eggNOG" id="ENOG502S1SM">
    <property type="taxonomic scope" value="Eukaryota"/>
</dbReference>
<dbReference type="EMBL" id="KB097620">
    <property type="protein sequence ID" value="ESN93298.1"/>
    <property type="molecule type" value="Genomic_DNA"/>
</dbReference>
<dbReference type="RefSeq" id="XP_009028541.1">
    <property type="nucleotide sequence ID" value="XM_009030293.1"/>
</dbReference>
<dbReference type="OrthoDB" id="275715at2759"/>
<dbReference type="InterPro" id="IPR045294">
    <property type="entry name" value="Complex1_LYR_LYRM1"/>
</dbReference>
<dbReference type="Pfam" id="PF05347">
    <property type="entry name" value="Complex1_LYR"/>
    <property type="match status" value="1"/>
</dbReference>
<dbReference type="HOGENOM" id="CLU_141097_2_0_1"/>
<dbReference type="CDD" id="cd20261">
    <property type="entry name" value="Complex1_LYR_LYRM1"/>
    <property type="match status" value="1"/>
</dbReference>
<name>T1G774_HELRO</name>
<dbReference type="KEGG" id="hro:HELRODRAFT_88926"/>
<dbReference type="CTD" id="20216921"/>
<comment type="similarity">
    <text evidence="1">Belongs to the complex I LYR family.</text>
</comment>
<proteinExistence type="inferred from homology"/>
<reference evidence="3 5" key="2">
    <citation type="journal article" date="2013" name="Nature">
        <title>Insights into bilaterian evolution from three spiralian genomes.</title>
        <authorList>
            <person name="Simakov O."/>
            <person name="Marletaz F."/>
            <person name="Cho S.J."/>
            <person name="Edsinger-Gonzales E."/>
            <person name="Havlak P."/>
            <person name="Hellsten U."/>
            <person name="Kuo D.H."/>
            <person name="Larsson T."/>
            <person name="Lv J."/>
            <person name="Arendt D."/>
            <person name="Savage R."/>
            <person name="Osoegawa K."/>
            <person name="de Jong P."/>
            <person name="Grimwood J."/>
            <person name="Chapman J.A."/>
            <person name="Shapiro H."/>
            <person name="Aerts A."/>
            <person name="Otillar R.P."/>
            <person name="Terry A.Y."/>
            <person name="Boore J.L."/>
            <person name="Grigoriev I.V."/>
            <person name="Lindberg D.R."/>
            <person name="Seaver E.C."/>
            <person name="Weisblat D.A."/>
            <person name="Putnam N.H."/>
            <person name="Rokhsar D.S."/>
        </authorList>
    </citation>
    <scope>NUCLEOTIDE SEQUENCE</scope>
</reference>
<gene>
    <name evidence="4" type="primary">20216921</name>
    <name evidence="3" type="ORF">HELRODRAFT_88926</name>
</gene>
<sequence>MSGLRSQVLPLYRRAINLSKTWQAVDPTKTEYERQYIKNEARTLFRKNKNLTDQELIKEHINEAEARIEIALHYKTPYPRPVSFLCC</sequence>
<dbReference type="GeneID" id="20216921"/>
<feature type="domain" description="Complex 1 LYR protein" evidence="2">
    <location>
        <begin position="7"/>
        <end position="69"/>
    </location>
</feature>
<keyword evidence="5" id="KW-1185">Reference proteome</keyword>
<protein>
    <recommendedName>
        <fullName evidence="2">Complex 1 LYR protein domain-containing protein</fullName>
    </recommendedName>
</protein>
<dbReference type="AlphaFoldDB" id="T1G774"/>
<dbReference type="OMA" id="PYPRPHY"/>
<evidence type="ECO:0000256" key="1">
    <source>
        <dbReference type="ARBA" id="ARBA00009508"/>
    </source>
</evidence>
<dbReference type="InParanoid" id="T1G774"/>
<dbReference type="STRING" id="6412.T1G774"/>
<dbReference type="EnsemblMetazoa" id="HelroT88926">
    <property type="protein sequence ID" value="HelroP88926"/>
    <property type="gene ID" value="HelroG88926"/>
</dbReference>